<dbReference type="SUPFAM" id="SSF81383">
    <property type="entry name" value="F-box domain"/>
    <property type="match status" value="1"/>
</dbReference>
<dbReference type="AlphaFoldDB" id="A0AAD6Z8P6"/>
<dbReference type="Proteomes" id="UP001218218">
    <property type="component" value="Unassembled WGS sequence"/>
</dbReference>
<evidence type="ECO:0000259" key="1">
    <source>
        <dbReference type="Pfam" id="PF12937"/>
    </source>
</evidence>
<dbReference type="InterPro" id="IPR001810">
    <property type="entry name" value="F-box_dom"/>
</dbReference>
<dbReference type="EMBL" id="JARIHO010000075">
    <property type="protein sequence ID" value="KAJ7311500.1"/>
    <property type="molecule type" value="Genomic_DNA"/>
</dbReference>
<organism evidence="2 3">
    <name type="scientific">Mycena albidolilacea</name>
    <dbReference type="NCBI Taxonomy" id="1033008"/>
    <lineage>
        <taxon>Eukaryota</taxon>
        <taxon>Fungi</taxon>
        <taxon>Dikarya</taxon>
        <taxon>Basidiomycota</taxon>
        <taxon>Agaricomycotina</taxon>
        <taxon>Agaricomycetes</taxon>
        <taxon>Agaricomycetidae</taxon>
        <taxon>Agaricales</taxon>
        <taxon>Marasmiineae</taxon>
        <taxon>Mycenaceae</taxon>
        <taxon>Mycena</taxon>
    </lineage>
</organism>
<dbReference type="Gene3D" id="1.20.1280.50">
    <property type="match status" value="1"/>
</dbReference>
<protein>
    <recommendedName>
        <fullName evidence="1">F-box domain-containing protein</fullName>
    </recommendedName>
</protein>
<name>A0AAD6Z8P6_9AGAR</name>
<sequence>MLPWAVGALSNRPPQYQNQYTLVNKDGWLGLAARSRRVLALPPELLAEIFLFCLPFDEDGLPIRADPDEAPLNLCAVCRQWRSITLTTPKLWSSLFLDNLIRYGPVSQALYVDLCHKWLARAQSTPLLISLDMYFPAAAANLLLDTVIGLSRQWQNIELGENLSYSLPVEENYPLLEQLCISPPPPDRPIVSFRDAPRLRDVFIPTHTPKIRLPWQQLKARLRISPYSSSALPDTVFPLPELHSLSLGGGVWDPAAMEVLPMTLLKCLKAPALKNLVLGCHYFQRSNLTDVSSFLSFVSQSAFQLHTLTLSSIPASADALIECLKATPSVIDLSLQIHTRIVNTGPVFAKLTGHRDFLPKLESLHIQLSTPTPIVDELGVVLMLIWRCLTSEVARLQSFRFTLSHHHSLKSFIRAHPMYPELVALGTDLCLEERMEFWTRCASHETILFCQSEVAGSKFPRRVFANFAIPALLGTDNGQNRYCSRERYAIRHWRSGQ</sequence>
<keyword evidence="3" id="KW-1185">Reference proteome</keyword>
<accession>A0AAD6Z8P6</accession>
<evidence type="ECO:0000313" key="2">
    <source>
        <dbReference type="EMBL" id="KAJ7311500.1"/>
    </source>
</evidence>
<dbReference type="Pfam" id="PF12937">
    <property type="entry name" value="F-box-like"/>
    <property type="match status" value="1"/>
</dbReference>
<dbReference type="SUPFAM" id="SSF52047">
    <property type="entry name" value="RNI-like"/>
    <property type="match status" value="1"/>
</dbReference>
<comment type="caution">
    <text evidence="2">The sequence shown here is derived from an EMBL/GenBank/DDBJ whole genome shotgun (WGS) entry which is preliminary data.</text>
</comment>
<dbReference type="InterPro" id="IPR036047">
    <property type="entry name" value="F-box-like_dom_sf"/>
</dbReference>
<reference evidence="2" key="1">
    <citation type="submission" date="2023-03" db="EMBL/GenBank/DDBJ databases">
        <title>Massive genome expansion in bonnet fungi (Mycena s.s.) driven by repeated elements and novel gene families across ecological guilds.</title>
        <authorList>
            <consortium name="Lawrence Berkeley National Laboratory"/>
            <person name="Harder C.B."/>
            <person name="Miyauchi S."/>
            <person name="Viragh M."/>
            <person name="Kuo A."/>
            <person name="Thoen E."/>
            <person name="Andreopoulos B."/>
            <person name="Lu D."/>
            <person name="Skrede I."/>
            <person name="Drula E."/>
            <person name="Henrissat B."/>
            <person name="Morin E."/>
            <person name="Kohler A."/>
            <person name="Barry K."/>
            <person name="LaButti K."/>
            <person name="Morin E."/>
            <person name="Salamov A."/>
            <person name="Lipzen A."/>
            <person name="Mereny Z."/>
            <person name="Hegedus B."/>
            <person name="Baldrian P."/>
            <person name="Stursova M."/>
            <person name="Weitz H."/>
            <person name="Taylor A."/>
            <person name="Grigoriev I.V."/>
            <person name="Nagy L.G."/>
            <person name="Martin F."/>
            <person name="Kauserud H."/>
        </authorList>
    </citation>
    <scope>NUCLEOTIDE SEQUENCE</scope>
    <source>
        <strain evidence="2">CBHHK002</strain>
    </source>
</reference>
<evidence type="ECO:0000313" key="3">
    <source>
        <dbReference type="Proteomes" id="UP001218218"/>
    </source>
</evidence>
<proteinExistence type="predicted"/>
<feature type="domain" description="F-box" evidence="1">
    <location>
        <begin position="39"/>
        <end position="97"/>
    </location>
</feature>
<gene>
    <name evidence="2" type="ORF">DFH08DRAFT_943826</name>
</gene>